<reference evidence="2 3" key="1">
    <citation type="submission" date="2020-04" db="EMBL/GenBank/DDBJ databases">
        <title>Usitatibacter rugosus gen. nov., sp. nov. and Usitatibacter palustris sp. nov., novel members of Usitatibacteraceae fam. nov. within the order Nitrosomonadales isolated from soil.</title>
        <authorList>
            <person name="Huber K.J."/>
            <person name="Neumann-Schaal M."/>
            <person name="Geppert A."/>
            <person name="Luckner M."/>
            <person name="Wanner G."/>
            <person name="Overmann J."/>
        </authorList>
    </citation>
    <scope>NUCLEOTIDE SEQUENCE [LARGE SCALE GENOMIC DNA]</scope>
    <source>
        <strain evidence="2 3">0125_3</strain>
    </source>
</reference>
<dbReference type="AlphaFoldDB" id="A0A6M4H001"/>
<dbReference type="PANTHER" id="PTHR38457:SF1">
    <property type="entry name" value="REGULATOR ABRB-RELATED"/>
    <property type="match status" value="1"/>
</dbReference>
<feature type="transmembrane region" description="Helical" evidence="1">
    <location>
        <begin position="252"/>
        <end position="273"/>
    </location>
</feature>
<dbReference type="NCBIfam" id="TIGR03082">
    <property type="entry name" value="Gneg_AbrB_dup"/>
    <property type="match status" value="2"/>
</dbReference>
<sequence length="338" mass="34790">MLGALGICLAAGSLFAWLKTPIPWMIGPLLAMAIVQFAGASLAAPPFGREAGQTIVGVSLGLYFTAPVVHEVSTYGLWFVALGILAITAGGLSSLVIARVAKVDPATAWFSSMPGGAAEMAVMGERHGALPDRVALANAIRMLFVVTLVPAFITYAGFAGAADYTPITTPFDAGGFAILLAMGFGVGFAGKKAKIPNAYMLAPLLVTIGLTAAGVSLSSVPTPVTNIAQLLLACSLGVQFQRSFLREAPRFVAALVPAGALMLVLCVLIALGLSWGSGAYIGATLLAAAPGGIAEMSITAKVLKIGVPFVTAAHVCRYLVVILFSQTLFKLFRKHGLK</sequence>
<evidence type="ECO:0008006" key="4">
    <source>
        <dbReference type="Google" id="ProtNLM"/>
    </source>
</evidence>
<evidence type="ECO:0000256" key="1">
    <source>
        <dbReference type="SAM" id="Phobius"/>
    </source>
</evidence>
<dbReference type="Proteomes" id="UP000501534">
    <property type="component" value="Chromosome"/>
</dbReference>
<keyword evidence="1" id="KW-0472">Membrane</keyword>
<gene>
    <name evidence="2" type="ORF">DSM104443_03935</name>
</gene>
<feature type="transmembrane region" description="Helical" evidence="1">
    <location>
        <begin position="173"/>
        <end position="190"/>
    </location>
</feature>
<feature type="transmembrane region" description="Helical" evidence="1">
    <location>
        <begin position="305"/>
        <end position="329"/>
    </location>
</feature>
<feature type="transmembrane region" description="Helical" evidence="1">
    <location>
        <begin position="279"/>
        <end position="298"/>
    </location>
</feature>
<dbReference type="GO" id="GO:0016020">
    <property type="term" value="C:membrane"/>
    <property type="evidence" value="ECO:0007669"/>
    <property type="project" value="InterPro"/>
</dbReference>
<organism evidence="2 3">
    <name type="scientific">Usitatibacter rugosus</name>
    <dbReference type="NCBI Taxonomy" id="2732067"/>
    <lineage>
        <taxon>Bacteria</taxon>
        <taxon>Pseudomonadati</taxon>
        <taxon>Pseudomonadota</taxon>
        <taxon>Betaproteobacteria</taxon>
        <taxon>Nitrosomonadales</taxon>
        <taxon>Usitatibacteraceae</taxon>
        <taxon>Usitatibacter</taxon>
    </lineage>
</organism>
<dbReference type="InterPro" id="IPR017516">
    <property type="entry name" value="AbrB_dup"/>
</dbReference>
<dbReference type="InterPro" id="IPR007820">
    <property type="entry name" value="AbrB_fam"/>
</dbReference>
<dbReference type="Pfam" id="PF05145">
    <property type="entry name" value="AbrB"/>
    <property type="match status" value="1"/>
</dbReference>
<keyword evidence="1" id="KW-0812">Transmembrane</keyword>
<feature type="transmembrane region" description="Helical" evidence="1">
    <location>
        <begin position="75"/>
        <end position="98"/>
    </location>
</feature>
<keyword evidence="1" id="KW-1133">Transmembrane helix</keyword>
<feature type="transmembrane region" description="Helical" evidence="1">
    <location>
        <begin position="26"/>
        <end position="44"/>
    </location>
</feature>
<feature type="transmembrane region" description="Helical" evidence="1">
    <location>
        <begin position="51"/>
        <end position="69"/>
    </location>
</feature>
<feature type="transmembrane region" description="Helical" evidence="1">
    <location>
        <begin position="142"/>
        <end position="161"/>
    </location>
</feature>
<dbReference type="PANTHER" id="PTHR38457">
    <property type="entry name" value="REGULATOR ABRB-RELATED"/>
    <property type="match status" value="1"/>
</dbReference>
<dbReference type="EMBL" id="CP053069">
    <property type="protein sequence ID" value="QJR12841.1"/>
    <property type="molecule type" value="Genomic_DNA"/>
</dbReference>
<protein>
    <recommendedName>
        <fullName evidence="4">AbrB family transcriptional regulator</fullName>
    </recommendedName>
</protein>
<dbReference type="PIRSF" id="PIRSF038991">
    <property type="entry name" value="Protein_AbrB"/>
    <property type="match status" value="1"/>
</dbReference>
<keyword evidence="3" id="KW-1185">Reference proteome</keyword>
<name>A0A6M4H001_9PROT</name>
<evidence type="ECO:0000313" key="2">
    <source>
        <dbReference type="EMBL" id="QJR12841.1"/>
    </source>
</evidence>
<feature type="transmembrane region" description="Helical" evidence="1">
    <location>
        <begin position="197"/>
        <end position="217"/>
    </location>
</feature>
<proteinExistence type="predicted"/>
<accession>A0A6M4H001</accession>
<dbReference type="KEGG" id="uru:DSM104443_03935"/>
<dbReference type="GO" id="GO:0010468">
    <property type="term" value="P:regulation of gene expression"/>
    <property type="evidence" value="ECO:0007669"/>
    <property type="project" value="InterPro"/>
</dbReference>
<evidence type="ECO:0000313" key="3">
    <source>
        <dbReference type="Proteomes" id="UP000501534"/>
    </source>
</evidence>